<sequence length="344" mass="36671">MRKHAIAPACAFTQVPNEIIRHPRLGAPAVRLLSWVLSMPDEASEALSETARRAGLKKSAFQKAKSELLTEGFLHEWKRPGERGRWKTEQLISNRPLTPEEAVAVRDGRPSVQSPAVGRPKGRAVGRLPSGNTVENTPSLPSPEAQEAEPTAEETGEGGKLSPTDTTATEAVVPEADAGAGAVPESFVRRGALALAAVSHGEQRLRLSGRDVAALAPLAGEWLQRGASVEDLREALTQWLPERVHSCVGLVRDRLIRKMPSTPTAAERRAARESTGGPRVAQMVLCEGSGHGQEFLFPPVGNERLCPGCRSDRAADEAQGWELTRVRYAAGAAAARALIVGGAA</sequence>
<feature type="compositionally biased region" description="Acidic residues" evidence="1">
    <location>
        <begin position="146"/>
        <end position="156"/>
    </location>
</feature>
<feature type="region of interest" description="Disordered" evidence="1">
    <location>
        <begin position="103"/>
        <end position="165"/>
    </location>
</feature>
<dbReference type="Proteomes" id="UP001500879">
    <property type="component" value="Unassembled WGS sequence"/>
</dbReference>
<organism evidence="2 3">
    <name type="scientific">Streptomyces luteireticuli</name>
    <dbReference type="NCBI Taxonomy" id="173858"/>
    <lineage>
        <taxon>Bacteria</taxon>
        <taxon>Bacillati</taxon>
        <taxon>Actinomycetota</taxon>
        <taxon>Actinomycetes</taxon>
        <taxon>Kitasatosporales</taxon>
        <taxon>Streptomycetaceae</taxon>
        <taxon>Streptomyces</taxon>
    </lineage>
</organism>
<feature type="compositionally biased region" description="Polar residues" evidence="1">
    <location>
        <begin position="130"/>
        <end position="139"/>
    </location>
</feature>
<name>A0ABN0YZD8_9ACTN</name>
<evidence type="ECO:0008006" key="4">
    <source>
        <dbReference type="Google" id="ProtNLM"/>
    </source>
</evidence>
<protein>
    <recommendedName>
        <fullName evidence="4">MarR family transcriptional regulator</fullName>
    </recommendedName>
</protein>
<evidence type="ECO:0000256" key="1">
    <source>
        <dbReference type="SAM" id="MobiDB-lite"/>
    </source>
</evidence>
<evidence type="ECO:0000313" key="3">
    <source>
        <dbReference type="Proteomes" id="UP001500879"/>
    </source>
</evidence>
<proteinExistence type="predicted"/>
<accession>A0ABN0YZD8</accession>
<dbReference type="RefSeq" id="WP_344028903.1">
    <property type="nucleotide sequence ID" value="NZ_BAAABX010000055.1"/>
</dbReference>
<gene>
    <name evidence="2" type="ORF">GCM10010357_51850</name>
</gene>
<dbReference type="EMBL" id="BAAABX010000055">
    <property type="protein sequence ID" value="GAA0423984.1"/>
    <property type="molecule type" value="Genomic_DNA"/>
</dbReference>
<evidence type="ECO:0000313" key="2">
    <source>
        <dbReference type="EMBL" id="GAA0423984.1"/>
    </source>
</evidence>
<reference evidence="2 3" key="1">
    <citation type="journal article" date="2019" name="Int. J. Syst. Evol. Microbiol.">
        <title>The Global Catalogue of Microorganisms (GCM) 10K type strain sequencing project: providing services to taxonomists for standard genome sequencing and annotation.</title>
        <authorList>
            <consortium name="The Broad Institute Genomics Platform"/>
            <consortium name="The Broad Institute Genome Sequencing Center for Infectious Disease"/>
            <person name="Wu L."/>
            <person name="Ma J."/>
        </authorList>
    </citation>
    <scope>NUCLEOTIDE SEQUENCE [LARGE SCALE GENOMIC DNA]</scope>
    <source>
        <strain evidence="2 3">JCM 4788</strain>
    </source>
</reference>
<comment type="caution">
    <text evidence="2">The sequence shown here is derived from an EMBL/GenBank/DDBJ whole genome shotgun (WGS) entry which is preliminary data.</text>
</comment>
<keyword evidence="3" id="KW-1185">Reference proteome</keyword>